<feature type="compositionally biased region" description="Basic and acidic residues" evidence="1">
    <location>
        <begin position="67"/>
        <end position="76"/>
    </location>
</feature>
<name>A0A382TR29_9ZZZZ</name>
<evidence type="ECO:0000313" key="2">
    <source>
        <dbReference type="EMBL" id="SVD24546.1"/>
    </source>
</evidence>
<feature type="region of interest" description="Disordered" evidence="1">
    <location>
        <begin position="67"/>
        <end position="156"/>
    </location>
</feature>
<gene>
    <name evidence="2" type="ORF">METZ01_LOCUS377400</name>
</gene>
<feature type="non-terminal residue" evidence="2">
    <location>
        <position position="156"/>
    </location>
</feature>
<dbReference type="AlphaFoldDB" id="A0A382TR29"/>
<sequence length="156" mass="16353">MSEYKDYNDNLKDFKELIKVADVYGKEARDIQEGWFDDALDWVKQTLGIGDAEAKPIADAAAKAAEKAKAVDKKTGEPTGATDAERDAGAGGYVAPDQQQGDPAYVDDFSGMGAADAARKDRDAAANVDDFSGMPDADQGVAPGTGASGPPGRDYD</sequence>
<evidence type="ECO:0000256" key="1">
    <source>
        <dbReference type="SAM" id="MobiDB-lite"/>
    </source>
</evidence>
<dbReference type="EMBL" id="UINC01138539">
    <property type="protein sequence ID" value="SVD24546.1"/>
    <property type="molecule type" value="Genomic_DNA"/>
</dbReference>
<reference evidence="2" key="1">
    <citation type="submission" date="2018-05" db="EMBL/GenBank/DDBJ databases">
        <authorList>
            <person name="Lanie J.A."/>
            <person name="Ng W.-L."/>
            <person name="Kazmierczak K.M."/>
            <person name="Andrzejewski T.M."/>
            <person name="Davidsen T.M."/>
            <person name="Wayne K.J."/>
            <person name="Tettelin H."/>
            <person name="Glass J.I."/>
            <person name="Rusch D."/>
            <person name="Podicherti R."/>
            <person name="Tsui H.-C.T."/>
            <person name="Winkler M.E."/>
        </authorList>
    </citation>
    <scope>NUCLEOTIDE SEQUENCE</scope>
</reference>
<accession>A0A382TR29</accession>
<protein>
    <submittedName>
        <fullName evidence="2">Uncharacterized protein</fullName>
    </submittedName>
</protein>
<organism evidence="2">
    <name type="scientific">marine metagenome</name>
    <dbReference type="NCBI Taxonomy" id="408172"/>
    <lineage>
        <taxon>unclassified sequences</taxon>
        <taxon>metagenomes</taxon>
        <taxon>ecological metagenomes</taxon>
    </lineage>
</organism>
<proteinExistence type="predicted"/>